<feature type="transmembrane region" description="Helical" evidence="7">
    <location>
        <begin position="237"/>
        <end position="259"/>
    </location>
</feature>
<evidence type="ECO:0000256" key="5">
    <source>
        <dbReference type="ARBA" id="ARBA00022989"/>
    </source>
</evidence>
<organism evidence="8 9">
    <name type="scientific">Cytobacillus depressus</name>
    <dbReference type="NCBI Taxonomy" id="1602942"/>
    <lineage>
        <taxon>Bacteria</taxon>
        <taxon>Bacillati</taxon>
        <taxon>Bacillota</taxon>
        <taxon>Bacilli</taxon>
        <taxon>Bacillales</taxon>
        <taxon>Bacillaceae</taxon>
        <taxon>Cytobacillus</taxon>
    </lineage>
</organism>
<keyword evidence="4 7" id="KW-0812">Transmembrane</keyword>
<dbReference type="InterPro" id="IPR036259">
    <property type="entry name" value="MFS_trans_sf"/>
</dbReference>
<keyword evidence="2" id="KW-0813">Transport</keyword>
<feature type="transmembrane region" description="Helical" evidence="7">
    <location>
        <begin position="186"/>
        <end position="204"/>
    </location>
</feature>
<dbReference type="SUPFAM" id="SSF103473">
    <property type="entry name" value="MFS general substrate transporter"/>
    <property type="match status" value="1"/>
</dbReference>
<feature type="transmembrane region" description="Helical" evidence="7">
    <location>
        <begin position="29"/>
        <end position="53"/>
    </location>
</feature>
<dbReference type="CDD" id="cd06173">
    <property type="entry name" value="MFS_MefA_like"/>
    <property type="match status" value="1"/>
</dbReference>
<keyword evidence="9" id="KW-1185">Reference proteome</keyword>
<evidence type="ECO:0000313" key="9">
    <source>
        <dbReference type="Proteomes" id="UP000481030"/>
    </source>
</evidence>
<feature type="transmembrane region" description="Helical" evidence="7">
    <location>
        <begin position="59"/>
        <end position="84"/>
    </location>
</feature>
<dbReference type="Pfam" id="PF05977">
    <property type="entry name" value="MFS_3"/>
    <property type="match status" value="1"/>
</dbReference>
<dbReference type="EMBL" id="WBOS01000007">
    <property type="protein sequence ID" value="KAB2333334.1"/>
    <property type="molecule type" value="Genomic_DNA"/>
</dbReference>
<reference evidence="8 9" key="1">
    <citation type="journal article" date="2016" name="Antonie Van Leeuwenhoek">
        <title>Bacillus depressus sp. nov., isolated from soil of a sunflower field.</title>
        <authorList>
            <person name="Wei X."/>
            <person name="Xin D."/>
            <person name="Xin Y."/>
            <person name="Zhang H."/>
            <person name="Wang T."/>
            <person name="Zhang J."/>
        </authorList>
    </citation>
    <scope>NUCLEOTIDE SEQUENCE [LARGE SCALE GENOMIC DNA]</scope>
    <source>
        <strain evidence="8 9">BZ1</strain>
    </source>
</reference>
<keyword evidence="5 7" id="KW-1133">Transmembrane helix</keyword>
<name>A0A6L3V801_9BACI</name>
<dbReference type="PANTHER" id="PTHR23513">
    <property type="entry name" value="INTEGRAL MEMBRANE EFFLUX PROTEIN-RELATED"/>
    <property type="match status" value="1"/>
</dbReference>
<dbReference type="InterPro" id="IPR010290">
    <property type="entry name" value="TM_effector"/>
</dbReference>
<dbReference type="GO" id="GO:0005886">
    <property type="term" value="C:plasma membrane"/>
    <property type="evidence" value="ECO:0007669"/>
    <property type="project" value="UniProtKB-SubCell"/>
</dbReference>
<feature type="transmembrane region" description="Helical" evidence="7">
    <location>
        <begin position="401"/>
        <end position="419"/>
    </location>
</feature>
<feature type="transmembrane region" description="Helical" evidence="7">
    <location>
        <begin position="96"/>
        <end position="122"/>
    </location>
</feature>
<comment type="subcellular location">
    <subcellularLocation>
        <location evidence="1">Cell membrane</location>
        <topology evidence="1">Multi-pass membrane protein</topology>
    </subcellularLocation>
</comment>
<feature type="transmembrane region" description="Helical" evidence="7">
    <location>
        <begin position="271"/>
        <end position="290"/>
    </location>
</feature>
<keyword evidence="3" id="KW-1003">Cell membrane</keyword>
<proteinExistence type="predicted"/>
<evidence type="ECO:0000256" key="6">
    <source>
        <dbReference type="ARBA" id="ARBA00023136"/>
    </source>
</evidence>
<evidence type="ECO:0000256" key="4">
    <source>
        <dbReference type="ARBA" id="ARBA00022692"/>
    </source>
</evidence>
<evidence type="ECO:0000313" key="8">
    <source>
        <dbReference type="EMBL" id="KAB2333334.1"/>
    </source>
</evidence>
<feature type="transmembrane region" description="Helical" evidence="7">
    <location>
        <begin position="363"/>
        <end position="381"/>
    </location>
</feature>
<gene>
    <name evidence="8" type="ORF">F7731_15885</name>
</gene>
<accession>A0A6L3V801</accession>
<dbReference type="Proteomes" id="UP000481030">
    <property type="component" value="Unassembled WGS sequence"/>
</dbReference>
<feature type="transmembrane region" description="Helical" evidence="7">
    <location>
        <begin position="327"/>
        <end position="351"/>
    </location>
</feature>
<keyword evidence="6 7" id="KW-0472">Membrane</keyword>
<sequence length="434" mass="46555">MRTESELDGDTKMKIPKTFASLGFKYYRYLWISSALANSGQYSFTVAASWLIFSLSDSTALVGTAVFATMIPGVLFGPIIGVLVDRYDRRKLLTTALFFNACNTGCLALLSILGFITPWVIITSAFFLGICFNLQNTCTNATMPGLIPKNTLYNATALQGTISHGAGFLGSAMASPLLVFVGPESVFALCCLLYTGAGIQSLWIRTNQSTSSLGNLNARNFFQPIIEGFAYIRKTPALGLLIVMVFFHCLLTMAYTSLLPQFIRDDLGADSGIYGSLMMFIGLGAILGNLSTASISTPRGQGILYIITALASGVSLFLLGLTNTALLAFIVGLTVGASQAVFMAINLSFVLQRANDVFRGRVASVNFILASGAMAIGNFVYGSLSKFIPPKINMLSTGGTFVILTIVLLLISPTLRSLYKKTEQVKEKQVTSVV</sequence>
<dbReference type="PANTHER" id="PTHR23513:SF6">
    <property type="entry name" value="MAJOR FACILITATOR SUPERFAMILY ASSOCIATED DOMAIN-CONTAINING PROTEIN"/>
    <property type="match status" value="1"/>
</dbReference>
<feature type="transmembrane region" description="Helical" evidence="7">
    <location>
        <begin position="302"/>
        <end position="321"/>
    </location>
</feature>
<dbReference type="AlphaFoldDB" id="A0A6L3V801"/>
<evidence type="ECO:0000256" key="1">
    <source>
        <dbReference type="ARBA" id="ARBA00004651"/>
    </source>
</evidence>
<evidence type="ECO:0000256" key="3">
    <source>
        <dbReference type="ARBA" id="ARBA00022475"/>
    </source>
</evidence>
<evidence type="ECO:0000256" key="7">
    <source>
        <dbReference type="SAM" id="Phobius"/>
    </source>
</evidence>
<comment type="caution">
    <text evidence="8">The sequence shown here is derived from an EMBL/GenBank/DDBJ whole genome shotgun (WGS) entry which is preliminary data.</text>
</comment>
<evidence type="ECO:0000256" key="2">
    <source>
        <dbReference type="ARBA" id="ARBA00022448"/>
    </source>
</evidence>
<dbReference type="Gene3D" id="1.20.1250.20">
    <property type="entry name" value="MFS general substrate transporter like domains"/>
    <property type="match status" value="1"/>
</dbReference>
<protein>
    <submittedName>
        <fullName evidence="8">MFS transporter</fullName>
    </submittedName>
</protein>
<dbReference type="OrthoDB" id="9775268at2"/>